<comment type="caution">
    <text evidence="1">The sequence shown here is derived from an EMBL/GenBank/DDBJ whole genome shotgun (WGS) entry which is preliminary data.</text>
</comment>
<dbReference type="EMBL" id="JAKHMS010000016">
    <property type="protein sequence ID" value="MCZ3781847.1"/>
    <property type="molecule type" value="Genomic_DNA"/>
</dbReference>
<evidence type="ECO:0000313" key="1">
    <source>
        <dbReference type="EMBL" id="MCZ3781847.1"/>
    </source>
</evidence>
<dbReference type="Proteomes" id="UP001527392">
    <property type="component" value="Unassembled WGS sequence"/>
</dbReference>
<name>A0ABT4K9J5_9LACO</name>
<evidence type="ECO:0000313" key="2">
    <source>
        <dbReference type="Proteomes" id="UP001527392"/>
    </source>
</evidence>
<sequence length="74" mass="8317">MPVWLVTPDFVDYDLYKAAVVVAPTKKAAELLAFSKLTSNQWVKDTYGNFSQEWTAKKIDTRSSKIVLADYNAG</sequence>
<accession>A0ABT4K9J5</accession>
<proteinExistence type="predicted"/>
<protein>
    <submittedName>
        <fullName evidence="1">Uncharacterized protein</fullName>
    </submittedName>
</protein>
<gene>
    <name evidence="1" type="ORF">L2504_06845</name>
</gene>
<keyword evidence="2" id="KW-1185">Reference proteome</keyword>
<dbReference type="RefSeq" id="WP_124031706.1">
    <property type="nucleotide sequence ID" value="NZ_CAKMAX010000006.1"/>
</dbReference>
<organism evidence="1 2">
    <name type="scientific">Limosilactobacillus vaginalis</name>
    <dbReference type="NCBI Taxonomy" id="1633"/>
    <lineage>
        <taxon>Bacteria</taxon>
        <taxon>Bacillati</taxon>
        <taxon>Bacillota</taxon>
        <taxon>Bacilli</taxon>
        <taxon>Lactobacillales</taxon>
        <taxon>Lactobacillaceae</taxon>
        <taxon>Limosilactobacillus</taxon>
    </lineage>
</organism>
<reference evidence="1 2" key="1">
    <citation type="submission" date="2022-01" db="EMBL/GenBank/DDBJ databases">
        <title>VMRC isolate genome collection.</title>
        <authorList>
            <person name="France M."/>
            <person name="Rutt L."/>
            <person name="Humphrys M."/>
            <person name="Ravel J."/>
        </authorList>
    </citation>
    <scope>NUCLEOTIDE SEQUENCE [LARGE SCALE GENOMIC DNA]</scope>
    <source>
        <strain evidence="1 2">C0030B4</strain>
    </source>
</reference>